<reference evidence="2" key="2">
    <citation type="journal article" date="2017" name="Sci. Adv.">
        <title>A tail of two voltages: Proteomic comparison of the three electric organs of the electric eel.</title>
        <authorList>
            <person name="Traeger L.L."/>
            <person name="Sabat G."/>
            <person name="Barrett-Wilt G.A."/>
            <person name="Wells G.B."/>
            <person name="Sussman M.R."/>
        </authorList>
    </citation>
    <scope>NUCLEOTIDE SEQUENCE [LARGE SCALE GENOMIC DNA]</scope>
</reference>
<reference evidence="1" key="5">
    <citation type="submission" date="2025-09" db="UniProtKB">
        <authorList>
            <consortium name="Ensembl"/>
        </authorList>
    </citation>
    <scope>IDENTIFICATION</scope>
</reference>
<dbReference type="Ensembl" id="ENSEEET00000023189.2">
    <property type="protein sequence ID" value="ENSEEEP00000022933.2"/>
    <property type="gene ID" value="ENSEEEG00000011125.2"/>
</dbReference>
<accession>A0A4W4FDY2</accession>
<dbReference type="AlphaFoldDB" id="A0A4W4FDY2"/>
<reference evidence="2" key="1">
    <citation type="journal article" date="2014" name="Science">
        <title>Nonhuman genetics. Genomic basis for the convergent evolution of electric organs.</title>
        <authorList>
            <person name="Gallant J.R."/>
            <person name="Traeger L.L."/>
            <person name="Volkening J.D."/>
            <person name="Moffett H."/>
            <person name="Chen P.H."/>
            <person name="Novina C.D."/>
            <person name="Phillips G.N.Jr."/>
            <person name="Anand R."/>
            <person name="Wells G.B."/>
            <person name="Pinch M."/>
            <person name="Guth R."/>
            <person name="Unguez G.A."/>
            <person name="Albert J.S."/>
            <person name="Zakon H.H."/>
            <person name="Samanta M.P."/>
            <person name="Sussman M.R."/>
        </authorList>
    </citation>
    <scope>NUCLEOTIDE SEQUENCE [LARGE SCALE GENOMIC DNA]</scope>
</reference>
<name>A0A4W4FDY2_ELEEL</name>
<organism evidence="1 2">
    <name type="scientific">Electrophorus electricus</name>
    <name type="common">Electric eel</name>
    <name type="synonym">Gymnotus electricus</name>
    <dbReference type="NCBI Taxonomy" id="8005"/>
    <lineage>
        <taxon>Eukaryota</taxon>
        <taxon>Metazoa</taxon>
        <taxon>Chordata</taxon>
        <taxon>Craniata</taxon>
        <taxon>Vertebrata</taxon>
        <taxon>Euteleostomi</taxon>
        <taxon>Actinopterygii</taxon>
        <taxon>Neopterygii</taxon>
        <taxon>Teleostei</taxon>
        <taxon>Ostariophysi</taxon>
        <taxon>Gymnotiformes</taxon>
        <taxon>Gymnotoidei</taxon>
        <taxon>Gymnotidae</taxon>
        <taxon>Electrophorus</taxon>
    </lineage>
</organism>
<protein>
    <submittedName>
        <fullName evidence="1">Uncharacterized protein</fullName>
    </submittedName>
</protein>
<evidence type="ECO:0000313" key="1">
    <source>
        <dbReference type="Ensembl" id="ENSEEEP00000022933.2"/>
    </source>
</evidence>
<keyword evidence="2" id="KW-1185">Reference proteome</keyword>
<dbReference type="Proteomes" id="UP000314983">
    <property type="component" value="Chromosome 17"/>
</dbReference>
<reference evidence="1" key="4">
    <citation type="submission" date="2025-08" db="UniProtKB">
        <authorList>
            <consortium name="Ensembl"/>
        </authorList>
    </citation>
    <scope>IDENTIFICATION</scope>
</reference>
<reference evidence="1" key="3">
    <citation type="submission" date="2020-05" db="EMBL/GenBank/DDBJ databases">
        <title>Electrophorus electricus (electric eel) genome, fEleEle1, primary haplotype.</title>
        <authorList>
            <person name="Myers G."/>
            <person name="Meyer A."/>
            <person name="Fedrigo O."/>
            <person name="Formenti G."/>
            <person name="Rhie A."/>
            <person name="Tracey A."/>
            <person name="Sims Y."/>
            <person name="Jarvis E.D."/>
        </authorList>
    </citation>
    <scope>NUCLEOTIDE SEQUENCE [LARGE SCALE GENOMIC DNA]</scope>
</reference>
<proteinExistence type="predicted"/>
<sequence>LNYHSHFYMVSRTFIVSMGHTTTMASATPAPKPHSRPQTQLNWPHIICACCHTSWMVRFPIYTLCWVYLWTTLNLVSDCTLIKST</sequence>
<evidence type="ECO:0000313" key="2">
    <source>
        <dbReference type="Proteomes" id="UP000314983"/>
    </source>
</evidence>